<organism evidence="1 2">
    <name type="scientific">Panagrolaimus davidi</name>
    <dbReference type="NCBI Taxonomy" id="227884"/>
    <lineage>
        <taxon>Eukaryota</taxon>
        <taxon>Metazoa</taxon>
        <taxon>Ecdysozoa</taxon>
        <taxon>Nematoda</taxon>
        <taxon>Chromadorea</taxon>
        <taxon>Rhabditida</taxon>
        <taxon>Tylenchina</taxon>
        <taxon>Panagrolaimomorpha</taxon>
        <taxon>Panagrolaimoidea</taxon>
        <taxon>Panagrolaimidae</taxon>
        <taxon>Panagrolaimus</taxon>
    </lineage>
</organism>
<dbReference type="Proteomes" id="UP000887578">
    <property type="component" value="Unplaced"/>
</dbReference>
<evidence type="ECO:0000313" key="1">
    <source>
        <dbReference type="Proteomes" id="UP000887578"/>
    </source>
</evidence>
<name>A0A914QLV5_9BILA</name>
<protein>
    <submittedName>
        <fullName evidence="2">Uncharacterized protein</fullName>
    </submittedName>
</protein>
<dbReference type="AlphaFoldDB" id="A0A914QLV5"/>
<evidence type="ECO:0000313" key="2">
    <source>
        <dbReference type="WBParaSite" id="PDA_v2.g4222.t1"/>
    </source>
</evidence>
<reference evidence="2" key="1">
    <citation type="submission" date="2022-11" db="UniProtKB">
        <authorList>
            <consortium name="WormBaseParasite"/>
        </authorList>
    </citation>
    <scope>IDENTIFICATION</scope>
</reference>
<accession>A0A914QLV5</accession>
<dbReference type="WBParaSite" id="PDA_v2.g4222.t1">
    <property type="protein sequence ID" value="PDA_v2.g4222.t1"/>
    <property type="gene ID" value="PDA_v2.g4222"/>
</dbReference>
<keyword evidence="1" id="KW-1185">Reference proteome</keyword>
<sequence>MSDNSDLSNAESIYSLVELQKMGVIDSAVASWIMEHPIPEDDPILVMSYYNLVPRAHEIADALVAQRAEKISATVFKFQTDTLLYAAQQSLKASHAFAFYCPLGSHIPGGHLLNQPLQQLVALPQARTIGTKLIKFYSESKFTLVENYEFFKW</sequence>
<proteinExistence type="predicted"/>